<dbReference type="Gene3D" id="3.40.50.2000">
    <property type="entry name" value="Glycogen Phosphorylase B"/>
    <property type="match status" value="1"/>
</dbReference>
<dbReference type="Gene3D" id="3.40.630.30">
    <property type="match status" value="1"/>
</dbReference>
<dbReference type="SUPFAM" id="SSF53756">
    <property type="entry name" value="UDP-Glycosyltransferase/glycogen phosphorylase"/>
    <property type="match status" value="1"/>
</dbReference>
<dbReference type="PROSITE" id="PS51186">
    <property type="entry name" value="GNAT"/>
    <property type="match status" value="1"/>
</dbReference>
<evidence type="ECO:0000313" key="2">
    <source>
        <dbReference type="EMBL" id="MDR6891401.1"/>
    </source>
</evidence>
<name>A0AAE3YG53_9MICC</name>
<proteinExistence type="predicted"/>
<dbReference type="Proteomes" id="UP001247307">
    <property type="component" value="Unassembled WGS sequence"/>
</dbReference>
<gene>
    <name evidence="2" type="ORF">J2S35_000341</name>
</gene>
<dbReference type="Pfam" id="PF13302">
    <property type="entry name" value="Acetyltransf_3"/>
    <property type="match status" value="1"/>
</dbReference>
<sequence>MHIVFRCDSTKHQGLGHVFRAVSVADAAVAAGHTVEFLARIESEVGRRLLSDHSFEVTVPESTEAAWVAEWAAERRADVLHVDTYESQGPLRAELDDRGILLSSLEDGPWGRRPADVVVDPSAGAENAYRPWDGSARLLRGLTAIPLRSEILADLEAAEVRRAEFERTGGPLRVLIVMGGTDARNMTSVVAGWWADAGVESTTTLVSAREDLDVPGMTVVKPGPGIARSFAEMDLVLSGAGTTMWELAALGVPQGVVQLVDNQADNYSFAASSRMAAGLGSVAGLGDDEFDAVDLPPAERAAAVETLRRLGTDAQARREMAQTGRALVDGRGGQRIVELWAEAVQARAGDVSARRATIDDASVLFDWRNDPSVRAVSREKGELKWDSHVAWLKGTLARADRELWIVRRGGEPVGTLRFDELVPGEWEVSITVAPTSRGRGLAGVFLAETERAFARSRSGEVRLVAEMLEENAASRRLFESNGYSGGLKDEGAEERWFRLTKTLQA</sequence>
<dbReference type="PANTHER" id="PTHR43415:SF3">
    <property type="entry name" value="GNAT-FAMILY ACETYLTRANSFERASE"/>
    <property type="match status" value="1"/>
</dbReference>
<dbReference type="SUPFAM" id="SSF55729">
    <property type="entry name" value="Acyl-CoA N-acyltransferases (Nat)"/>
    <property type="match status" value="1"/>
</dbReference>
<dbReference type="Gene3D" id="3.40.50.11190">
    <property type="match status" value="1"/>
</dbReference>
<dbReference type="GO" id="GO:0016747">
    <property type="term" value="F:acyltransferase activity, transferring groups other than amino-acyl groups"/>
    <property type="evidence" value="ECO:0007669"/>
    <property type="project" value="InterPro"/>
</dbReference>
<keyword evidence="3" id="KW-1185">Reference proteome</keyword>
<dbReference type="EMBL" id="JAVDUI010000001">
    <property type="protein sequence ID" value="MDR6891401.1"/>
    <property type="molecule type" value="Genomic_DNA"/>
</dbReference>
<dbReference type="InterPro" id="IPR016181">
    <property type="entry name" value="Acyl_CoA_acyltransferase"/>
</dbReference>
<dbReference type="RefSeq" id="WP_309849149.1">
    <property type="nucleotide sequence ID" value="NZ_BAAAIU010000024.1"/>
</dbReference>
<dbReference type="CDD" id="cd04301">
    <property type="entry name" value="NAT_SF"/>
    <property type="match status" value="1"/>
</dbReference>
<evidence type="ECO:0000259" key="1">
    <source>
        <dbReference type="PROSITE" id="PS51186"/>
    </source>
</evidence>
<comment type="caution">
    <text evidence="2">The sequence shown here is derived from an EMBL/GenBank/DDBJ whole genome shotgun (WGS) entry which is preliminary data.</text>
</comment>
<evidence type="ECO:0000313" key="3">
    <source>
        <dbReference type="Proteomes" id="UP001247307"/>
    </source>
</evidence>
<organism evidence="2 3">
    <name type="scientific">Falsarthrobacter nasiphocae</name>
    <dbReference type="NCBI Taxonomy" id="189863"/>
    <lineage>
        <taxon>Bacteria</taxon>
        <taxon>Bacillati</taxon>
        <taxon>Actinomycetota</taxon>
        <taxon>Actinomycetes</taxon>
        <taxon>Micrococcales</taxon>
        <taxon>Micrococcaceae</taxon>
        <taxon>Falsarthrobacter</taxon>
    </lineage>
</organism>
<dbReference type="InterPro" id="IPR000182">
    <property type="entry name" value="GNAT_dom"/>
</dbReference>
<feature type="domain" description="N-acetyltransferase" evidence="1">
    <location>
        <begin position="351"/>
        <end position="504"/>
    </location>
</feature>
<accession>A0AAE3YG53</accession>
<reference evidence="2" key="1">
    <citation type="submission" date="2023-07" db="EMBL/GenBank/DDBJ databases">
        <title>Sequencing the genomes of 1000 actinobacteria strains.</title>
        <authorList>
            <person name="Klenk H.-P."/>
        </authorList>
    </citation>
    <scope>NUCLEOTIDE SEQUENCE</scope>
    <source>
        <strain evidence="2">DSM 13988</strain>
    </source>
</reference>
<protein>
    <submittedName>
        <fullName evidence="2">Spore coat polysaccharide biosynthesis predicted glycosyltransferase SpsG/RimJ/RimL family protein N-acetyltransferase</fullName>
    </submittedName>
</protein>
<dbReference type="AlphaFoldDB" id="A0AAE3YG53"/>
<dbReference type="PANTHER" id="PTHR43415">
    <property type="entry name" value="SPERMIDINE N(1)-ACETYLTRANSFERASE"/>
    <property type="match status" value="1"/>
</dbReference>